<name>A0A0A9HDL2_ARUDO</name>
<dbReference type="AlphaFoldDB" id="A0A0A9HDL2"/>
<dbReference type="EMBL" id="GBRH01166913">
    <property type="protein sequence ID" value="JAE30983.1"/>
    <property type="molecule type" value="Transcribed_RNA"/>
</dbReference>
<reference evidence="1" key="2">
    <citation type="journal article" date="2015" name="Data Brief">
        <title>Shoot transcriptome of the giant reed, Arundo donax.</title>
        <authorList>
            <person name="Barrero R.A."/>
            <person name="Guerrero F.D."/>
            <person name="Moolhuijzen P."/>
            <person name="Goolsby J.A."/>
            <person name="Tidwell J."/>
            <person name="Bellgard S.E."/>
            <person name="Bellgard M.I."/>
        </authorList>
    </citation>
    <scope>NUCLEOTIDE SEQUENCE</scope>
    <source>
        <tissue evidence="1">Shoot tissue taken approximately 20 cm above the soil surface</tissue>
    </source>
</reference>
<proteinExistence type="predicted"/>
<organism evidence="1">
    <name type="scientific">Arundo donax</name>
    <name type="common">Giant reed</name>
    <name type="synonym">Donax arundinaceus</name>
    <dbReference type="NCBI Taxonomy" id="35708"/>
    <lineage>
        <taxon>Eukaryota</taxon>
        <taxon>Viridiplantae</taxon>
        <taxon>Streptophyta</taxon>
        <taxon>Embryophyta</taxon>
        <taxon>Tracheophyta</taxon>
        <taxon>Spermatophyta</taxon>
        <taxon>Magnoliopsida</taxon>
        <taxon>Liliopsida</taxon>
        <taxon>Poales</taxon>
        <taxon>Poaceae</taxon>
        <taxon>PACMAD clade</taxon>
        <taxon>Arundinoideae</taxon>
        <taxon>Arundineae</taxon>
        <taxon>Arundo</taxon>
    </lineage>
</organism>
<reference evidence="1" key="1">
    <citation type="submission" date="2014-09" db="EMBL/GenBank/DDBJ databases">
        <authorList>
            <person name="Magalhaes I.L.F."/>
            <person name="Oliveira U."/>
            <person name="Santos F.R."/>
            <person name="Vidigal T.H.D.A."/>
            <person name="Brescovit A.D."/>
            <person name="Santos A.J."/>
        </authorList>
    </citation>
    <scope>NUCLEOTIDE SEQUENCE</scope>
    <source>
        <tissue evidence="1">Shoot tissue taken approximately 20 cm above the soil surface</tissue>
    </source>
</reference>
<sequence length="31" mass="3613">MKLGNHLMDSHTVLDYQQSLMPGIYFLVTME</sequence>
<evidence type="ECO:0000313" key="1">
    <source>
        <dbReference type="EMBL" id="JAE30983.1"/>
    </source>
</evidence>
<accession>A0A0A9HDL2</accession>
<protein>
    <submittedName>
        <fullName evidence="1">Uncharacterized protein</fullName>
    </submittedName>
</protein>